<dbReference type="Pfam" id="PF14416">
    <property type="entry name" value="PMR5N"/>
    <property type="match status" value="1"/>
</dbReference>
<dbReference type="PANTHER" id="PTHR32285:SF213">
    <property type="entry name" value="PROTEIN TRICHOME BIREFRINGENCE-LIKE 11"/>
    <property type="match status" value="1"/>
</dbReference>
<keyword evidence="4" id="KW-0735">Signal-anchor</keyword>
<dbReference type="GO" id="GO:0016413">
    <property type="term" value="F:O-acetyltransferase activity"/>
    <property type="evidence" value="ECO:0000318"/>
    <property type="project" value="GO_Central"/>
</dbReference>
<comment type="subcellular location">
    <subcellularLocation>
        <location evidence="1">Golgi apparatus membrane</location>
        <topology evidence="1">Single-pass type II membrane protein</topology>
    </subcellularLocation>
</comment>
<dbReference type="EMBL" id="LFYR01000923">
    <property type="protein sequence ID" value="KMZ67185.1"/>
    <property type="molecule type" value="Genomic_DNA"/>
</dbReference>
<accession>A0A0K9PG56</accession>
<name>A0A0K9PG56_ZOSMR</name>
<evidence type="ECO:0000256" key="8">
    <source>
        <dbReference type="SAM" id="Phobius"/>
    </source>
</evidence>
<comment type="similarity">
    <text evidence="2">Belongs to the PC-esterase family. TBL subfamily.</text>
</comment>
<dbReference type="GO" id="GO:0000139">
    <property type="term" value="C:Golgi membrane"/>
    <property type="evidence" value="ECO:0007669"/>
    <property type="project" value="UniProtKB-SubCell"/>
</dbReference>
<evidence type="ECO:0000259" key="10">
    <source>
        <dbReference type="Pfam" id="PF14416"/>
    </source>
</evidence>
<reference evidence="12" key="1">
    <citation type="journal article" date="2016" name="Nature">
        <title>The genome of the seagrass Zostera marina reveals angiosperm adaptation to the sea.</title>
        <authorList>
            <person name="Olsen J.L."/>
            <person name="Rouze P."/>
            <person name="Verhelst B."/>
            <person name="Lin Y.-C."/>
            <person name="Bayer T."/>
            <person name="Collen J."/>
            <person name="Dattolo E."/>
            <person name="De Paoli E."/>
            <person name="Dittami S."/>
            <person name="Maumus F."/>
            <person name="Michel G."/>
            <person name="Kersting A."/>
            <person name="Lauritano C."/>
            <person name="Lohaus R."/>
            <person name="Toepel M."/>
            <person name="Tonon T."/>
            <person name="Vanneste K."/>
            <person name="Amirebrahimi M."/>
            <person name="Brakel J."/>
            <person name="Bostroem C."/>
            <person name="Chovatia M."/>
            <person name="Grimwood J."/>
            <person name="Jenkins J.W."/>
            <person name="Jueterbock A."/>
            <person name="Mraz A."/>
            <person name="Stam W.T."/>
            <person name="Tice H."/>
            <person name="Bornberg-Bauer E."/>
            <person name="Green P.J."/>
            <person name="Pearson G.A."/>
            <person name="Procaccini G."/>
            <person name="Duarte C.M."/>
            <person name="Schmutz J."/>
            <person name="Reusch T.B.H."/>
            <person name="Van de Peer Y."/>
        </authorList>
    </citation>
    <scope>NUCLEOTIDE SEQUENCE [LARGE SCALE GENOMIC DNA]</scope>
    <source>
        <strain evidence="12">cv. Finnish</strain>
    </source>
</reference>
<keyword evidence="7 8" id="KW-0472">Membrane</keyword>
<dbReference type="OrthoDB" id="630188at2759"/>
<evidence type="ECO:0000313" key="12">
    <source>
        <dbReference type="Proteomes" id="UP000036987"/>
    </source>
</evidence>
<dbReference type="GO" id="GO:0005794">
    <property type="term" value="C:Golgi apparatus"/>
    <property type="evidence" value="ECO:0000318"/>
    <property type="project" value="GO_Central"/>
</dbReference>
<comment type="caution">
    <text evidence="11">The sequence shown here is derived from an EMBL/GenBank/DDBJ whole genome shotgun (WGS) entry which is preliminary data.</text>
</comment>
<keyword evidence="3 8" id="KW-0812">Transmembrane</keyword>
<evidence type="ECO:0000256" key="5">
    <source>
        <dbReference type="ARBA" id="ARBA00022989"/>
    </source>
</evidence>
<evidence type="ECO:0000259" key="9">
    <source>
        <dbReference type="Pfam" id="PF13839"/>
    </source>
</evidence>
<dbReference type="OMA" id="GPHWHPN"/>
<feature type="domain" description="Trichome birefringence-like C-terminal" evidence="9">
    <location>
        <begin position="165"/>
        <end position="450"/>
    </location>
</feature>
<dbReference type="STRING" id="29655.A0A0K9PG56"/>
<evidence type="ECO:0000313" key="11">
    <source>
        <dbReference type="EMBL" id="KMZ67185.1"/>
    </source>
</evidence>
<keyword evidence="5 8" id="KW-1133">Transmembrane helix</keyword>
<proteinExistence type="inferred from homology"/>
<dbReference type="GO" id="GO:1990538">
    <property type="term" value="F:xylan O-acetyltransferase activity"/>
    <property type="evidence" value="ECO:0007669"/>
    <property type="project" value="UniProtKB-ARBA"/>
</dbReference>
<dbReference type="AlphaFoldDB" id="A0A0K9PG56"/>
<dbReference type="PANTHER" id="PTHR32285">
    <property type="entry name" value="PROTEIN TRICHOME BIREFRINGENCE-LIKE 9-RELATED"/>
    <property type="match status" value="1"/>
</dbReference>
<evidence type="ECO:0000256" key="6">
    <source>
        <dbReference type="ARBA" id="ARBA00023034"/>
    </source>
</evidence>
<evidence type="ECO:0000256" key="3">
    <source>
        <dbReference type="ARBA" id="ARBA00022692"/>
    </source>
</evidence>
<evidence type="ECO:0000256" key="4">
    <source>
        <dbReference type="ARBA" id="ARBA00022968"/>
    </source>
</evidence>
<keyword evidence="6" id="KW-0333">Golgi apparatus</keyword>
<sequence length="459" mass="52876">MSRDAPAGQSDDNINMTKKKKNILVTSPNTNTAAVATKATNGSQPFGVMWIFLLNIIFFFVCSCFFVYVDRASEATGYAQVSAGKIRWWLKIGKSARVWGITDMGLVQDGEECDFFDGKWVWDDNYPLYKSKDCGFLDQGFRCSENGRPDWNFTHWRWQPHHCNLPRFDAQKMLEGLRNKRVVFVGDSIGRNQWESLLCMLSTAVSNKKSIYEVNGSRITKHVGYLVFKFRDYNCTIEYYRAPFLVLQSRPSLVSSEKVVTTLKLDTMDWSSRHWTDAHLLVFNSGHWWNHEKTIRSGCYFEDGGDLKLDMSVEDAYKRSIHTFLNWVRQKVNTTQTHVIFRTYSPVHFSSGNWKNGGSCHLETNPIFGQALAQTKSQAQLWILKTLDELVSKKTTGIDILNVTRMAEYRKDGHSSRYYLGPGKLAPLVRQDCSHWCLPGVPDSWNEILYGLFMQRRFA</sequence>
<gene>
    <name evidence="11" type="ORF">ZOSMA_273G00030</name>
</gene>
<dbReference type="Proteomes" id="UP000036987">
    <property type="component" value="Unassembled WGS sequence"/>
</dbReference>
<dbReference type="InterPro" id="IPR025846">
    <property type="entry name" value="TBL_N"/>
</dbReference>
<feature type="transmembrane region" description="Helical" evidence="8">
    <location>
        <begin position="48"/>
        <end position="69"/>
    </location>
</feature>
<dbReference type="Pfam" id="PF13839">
    <property type="entry name" value="PC-Esterase"/>
    <property type="match status" value="1"/>
</dbReference>
<dbReference type="InterPro" id="IPR026057">
    <property type="entry name" value="TBL_C"/>
</dbReference>
<dbReference type="InterPro" id="IPR029962">
    <property type="entry name" value="TBL"/>
</dbReference>
<evidence type="ECO:0000256" key="7">
    <source>
        <dbReference type="ARBA" id="ARBA00023136"/>
    </source>
</evidence>
<keyword evidence="12" id="KW-1185">Reference proteome</keyword>
<feature type="domain" description="Trichome birefringence-like N-terminal" evidence="10">
    <location>
        <begin position="111"/>
        <end position="164"/>
    </location>
</feature>
<organism evidence="11 12">
    <name type="scientific">Zostera marina</name>
    <name type="common">Eelgrass</name>
    <dbReference type="NCBI Taxonomy" id="29655"/>
    <lineage>
        <taxon>Eukaryota</taxon>
        <taxon>Viridiplantae</taxon>
        <taxon>Streptophyta</taxon>
        <taxon>Embryophyta</taxon>
        <taxon>Tracheophyta</taxon>
        <taxon>Spermatophyta</taxon>
        <taxon>Magnoliopsida</taxon>
        <taxon>Liliopsida</taxon>
        <taxon>Zosteraceae</taxon>
        <taxon>Zostera</taxon>
    </lineage>
</organism>
<evidence type="ECO:0000256" key="2">
    <source>
        <dbReference type="ARBA" id="ARBA00007727"/>
    </source>
</evidence>
<evidence type="ECO:0000256" key="1">
    <source>
        <dbReference type="ARBA" id="ARBA00004323"/>
    </source>
</evidence>
<protein>
    <submittedName>
        <fullName evidence="11">Trichome birefringence-like 11</fullName>
    </submittedName>
</protein>